<dbReference type="SUPFAM" id="SSF53756">
    <property type="entry name" value="UDP-Glycosyltransferase/glycogen phosphorylase"/>
    <property type="match status" value="1"/>
</dbReference>
<dbReference type="Gene3D" id="3.40.50.2000">
    <property type="entry name" value="Glycogen Phosphorylase B"/>
    <property type="match status" value="2"/>
</dbReference>
<dbReference type="InterPro" id="IPR035595">
    <property type="entry name" value="UDP_glycos_trans_CS"/>
</dbReference>
<dbReference type="GO" id="GO:0005789">
    <property type="term" value="C:endoplasmic reticulum membrane"/>
    <property type="evidence" value="ECO:0007669"/>
    <property type="project" value="UniProtKB-SubCell"/>
</dbReference>
<dbReference type="EC" id="2.4.1.17" evidence="11"/>
<sequence length="461" mass="51448">MDWEERVLGLRLRLGPGLGLLSVMCCLALGPEAILGAKILVMPVEGSHWLSMKLLVNELAARGHEMVVLVPETSLHIGGKSDFYRAETFKVAYTNAQLEEDINRLKDNAFLKPPAITDLFVNVQGLISFTDTQVKSCESLLYNNPMMQRLRGEGFQLMLTDPFLPCGSILAESFNIPAVYFLRGLPCGLDEMAAQCPTPPSYVPRLFTGNTDHMDFLGRVKNMLMYGVEIYLCKALFATFDELTSRYLEKDMTYRELLGHGSIWLLRYDFTFEYPKPSMPNMVHIGGINCGKSGPLPADLEEFVEGSGEDGFVIFTLGSMISSMPEEKAKQFFDAFSKIPQRVVWRYTGVVPDNPPANVRVMKWIPQNDLLGHPKIKAFITHGGTHGLYEGICNGVPMVMVPLFGDQSSNVERIKVRGVGEVLKMFDVTSDNLVETLNMVINNTSYKDKMLKLSAFIKTAP</sequence>
<dbReference type="CDD" id="cd03784">
    <property type="entry name" value="GT1_Gtf-like"/>
    <property type="match status" value="1"/>
</dbReference>
<comment type="similarity">
    <text evidence="2 10">Belongs to the UDP-glycosyltransferase family.</text>
</comment>
<evidence type="ECO:0000256" key="8">
    <source>
        <dbReference type="ARBA" id="ARBA00023136"/>
    </source>
</evidence>
<comment type="caution">
    <text evidence="12">The sequence shown here is derived from an EMBL/GenBank/DDBJ whole genome shotgun (WGS) entry which is preliminary data.</text>
</comment>
<comment type="catalytic activity">
    <reaction evidence="11">
        <text>glucuronate acceptor + UDP-alpha-D-glucuronate = acceptor beta-D-glucuronoside + UDP + H(+)</text>
        <dbReference type="Rhea" id="RHEA:21032"/>
        <dbReference type="ChEBI" id="CHEBI:15378"/>
        <dbReference type="ChEBI" id="CHEBI:58052"/>
        <dbReference type="ChEBI" id="CHEBI:58223"/>
        <dbReference type="ChEBI" id="CHEBI:132367"/>
        <dbReference type="ChEBI" id="CHEBI:132368"/>
        <dbReference type="EC" id="2.4.1.17"/>
    </reaction>
</comment>
<dbReference type="AlphaFoldDB" id="A0ABD0WZD8"/>
<accession>A0ABD0WZD8</accession>
<dbReference type="Proteomes" id="UP001557470">
    <property type="component" value="Unassembled WGS sequence"/>
</dbReference>
<keyword evidence="4 10" id="KW-0808">Transferase</keyword>
<keyword evidence="3 10" id="KW-0328">Glycosyltransferase</keyword>
<evidence type="ECO:0000256" key="5">
    <source>
        <dbReference type="ARBA" id="ARBA00022692"/>
    </source>
</evidence>
<keyword evidence="13" id="KW-1185">Reference proteome</keyword>
<gene>
    <name evidence="12" type="ORF">UPYG_G00160670</name>
</gene>
<evidence type="ECO:0000256" key="9">
    <source>
        <dbReference type="ARBA" id="ARBA00023180"/>
    </source>
</evidence>
<dbReference type="InterPro" id="IPR050271">
    <property type="entry name" value="UDP-glycosyltransferase"/>
</dbReference>
<keyword evidence="6" id="KW-0256">Endoplasmic reticulum</keyword>
<evidence type="ECO:0000256" key="1">
    <source>
        <dbReference type="ARBA" id="ARBA00004389"/>
    </source>
</evidence>
<keyword evidence="7" id="KW-1133">Transmembrane helix</keyword>
<dbReference type="Pfam" id="PF00201">
    <property type="entry name" value="UDPGT"/>
    <property type="match status" value="1"/>
</dbReference>
<name>A0ABD0WZD8_UMBPY</name>
<evidence type="ECO:0000256" key="11">
    <source>
        <dbReference type="RuleBase" id="RU362059"/>
    </source>
</evidence>
<evidence type="ECO:0000313" key="13">
    <source>
        <dbReference type="Proteomes" id="UP001557470"/>
    </source>
</evidence>
<proteinExistence type="inferred from homology"/>
<dbReference type="GO" id="GO:0015020">
    <property type="term" value="F:glucuronosyltransferase activity"/>
    <property type="evidence" value="ECO:0007669"/>
    <property type="project" value="UniProtKB-EC"/>
</dbReference>
<dbReference type="PROSITE" id="PS00375">
    <property type="entry name" value="UDPGT"/>
    <property type="match status" value="1"/>
</dbReference>
<protein>
    <recommendedName>
        <fullName evidence="11">UDP-glucuronosyltransferase</fullName>
        <ecNumber evidence="11">2.4.1.17</ecNumber>
    </recommendedName>
</protein>
<dbReference type="PANTHER" id="PTHR48043">
    <property type="entry name" value="EG:EG0003.4 PROTEIN-RELATED"/>
    <property type="match status" value="1"/>
</dbReference>
<dbReference type="EMBL" id="JAGEUA010000004">
    <property type="protein sequence ID" value="KAL0985698.1"/>
    <property type="molecule type" value="Genomic_DNA"/>
</dbReference>
<evidence type="ECO:0000256" key="6">
    <source>
        <dbReference type="ARBA" id="ARBA00022824"/>
    </source>
</evidence>
<evidence type="ECO:0000256" key="10">
    <source>
        <dbReference type="RuleBase" id="RU003718"/>
    </source>
</evidence>
<reference evidence="12 13" key="1">
    <citation type="submission" date="2024-06" db="EMBL/GenBank/DDBJ databases">
        <authorList>
            <person name="Pan Q."/>
            <person name="Wen M."/>
            <person name="Jouanno E."/>
            <person name="Zahm M."/>
            <person name="Klopp C."/>
            <person name="Cabau C."/>
            <person name="Louis A."/>
            <person name="Berthelot C."/>
            <person name="Parey E."/>
            <person name="Roest Crollius H."/>
            <person name="Montfort J."/>
            <person name="Robinson-Rechavi M."/>
            <person name="Bouchez O."/>
            <person name="Lampietro C."/>
            <person name="Lopez Roques C."/>
            <person name="Donnadieu C."/>
            <person name="Postlethwait J."/>
            <person name="Bobe J."/>
            <person name="Verreycken H."/>
            <person name="Guiguen Y."/>
        </authorList>
    </citation>
    <scope>NUCLEOTIDE SEQUENCE [LARGE SCALE GENOMIC DNA]</scope>
    <source>
        <strain evidence="12">Up_M1</strain>
        <tissue evidence="12">Testis</tissue>
    </source>
</reference>
<keyword evidence="5" id="KW-0812">Transmembrane</keyword>
<dbReference type="FunFam" id="3.40.50.2000:FF:000021">
    <property type="entry name" value="UDP-glucuronosyltransferase"/>
    <property type="match status" value="1"/>
</dbReference>
<comment type="subcellular location">
    <subcellularLocation>
        <location evidence="1">Endoplasmic reticulum membrane</location>
        <topology evidence="1">Single-pass membrane protein</topology>
    </subcellularLocation>
    <subcellularLocation>
        <location evidence="11">Membrane</location>
        <topology evidence="11">Single-pass membrane protein</topology>
    </subcellularLocation>
</comment>
<evidence type="ECO:0000256" key="4">
    <source>
        <dbReference type="ARBA" id="ARBA00022679"/>
    </source>
</evidence>
<keyword evidence="9" id="KW-0325">Glycoprotein</keyword>
<keyword evidence="8" id="KW-0472">Membrane</keyword>
<evidence type="ECO:0000256" key="2">
    <source>
        <dbReference type="ARBA" id="ARBA00009995"/>
    </source>
</evidence>
<organism evidence="12 13">
    <name type="scientific">Umbra pygmaea</name>
    <name type="common">Eastern mudminnow</name>
    <dbReference type="NCBI Taxonomy" id="75934"/>
    <lineage>
        <taxon>Eukaryota</taxon>
        <taxon>Metazoa</taxon>
        <taxon>Chordata</taxon>
        <taxon>Craniata</taxon>
        <taxon>Vertebrata</taxon>
        <taxon>Euteleostomi</taxon>
        <taxon>Actinopterygii</taxon>
        <taxon>Neopterygii</taxon>
        <taxon>Teleostei</taxon>
        <taxon>Protacanthopterygii</taxon>
        <taxon>Esociformes</taxon>
        <taxon>Umbridae</taxon>
        <taxon>Umbra</taxon>
    </lineage>
</organism>
<dbReference type="PANTHER" id="PTHR48043:SF161">
    <property type="entry name" value="UDP GLUCURONOSYLTRANSFERASE FAMILY 1 MEMBER A1"/>
    <property type="match status" value="1"/>
</dbReference>
<evidence type="ECO:0000256" key="3">
    <source>
        <dbReference type="ARBA" id="ARBA00022676"/>
    </source>
</evidence>
<evidence type="ECO:0000313" key="12">
    <source>
        <dbReference type="EMBL" id="KAL0985698.1"/>
    </source>
</evidence>
<dbReference type="InterPro" id="IPR002213">
    <property type="entry name" value="UDP_glucos_trans"/>
</dbReference>
<dbReference type="FunFam" id="3.40.50.2000:FF:000176">
    <property type="entry name" value="UDP glucuronosyltransferase 1 family, polypeptide A7"/>
    <property type="match status" value="1"/>
</dbReference>
<evidence type="ECO:0000256" key="7">
    <source>
        <dbReference type="ARBA" id="ARBA00022989"/>
    </source>
</evidence>